<proteinExistence type="predicted"/>
<organism evidence="2 3">
    <name type="scientific">Giardia duodenalis assemblage B</name>
    <dbReference type="NCBI Taxonomy" id="1394984"/>
    <lineage>
        <taxon>Eukaryota</taxon>
        <taxon>Metamonada</taxon>
        <taxon>Diplomonadida</taxon>
        <taxon>Hexamitidae</taxon>
        <taxon>Giardiinae</taxon>
        <taxon>Giardia</taxon>
    </lineage>
</organism>
<dbReference type="VEuPathDB" id="GiardiaDB:QR46_2899"/>
<evidence type="ECO:0000259" key="1">
    <source>
        <dbReference type="PROSITE" id="PS51048"/>
    </source>
</evidence>
<dbReference type="SUPFAM" id="SSF49764">
    <property type="entry name" value="HSP20-like chaperones"/>
    <property type="match status" value="1"/>
</dbReference>
<dbReference type="EMBL" id="JXTI01000083">
    <property type="protein sequence ID" value="KWX13118.1"/>
    <property type="molecule type" value="Genomic_DNA"/>
</dbReference>
<dbReference type="Pfam" id="PF05002">
    <property type="entry name" value="SGS"/>
    <property type="match status" value="1"/>
</dbReference>
<dbReference type="OrthoDB" id="1898560at2759"/>
<dbReference type="Proteomes" id="UP000070089">
    <property type="component" value="Unassembled WGS sequence"/>
</dbReference>
<gene>
    <name evidence="2" type="ORF">QR46_2899</name>
</gene>
<evidence type="ECO:0000313" key="2">
    <source>
        <dbReference type="EMBL" id="KWX13118.1"/>
    </source>
</evidence>
<comment type="caution">
    <text evidence="2">The sequence shown here is derived from an EMBL/GenBank/DDBJ whole genome shotgun (WGS) entry which is preliminary data.</text>
</comment>
<dbReference type="AlphaFoldDB" id="A0A132NSW1"/>
<protein>
    <submittedName>
        <fullName evidence="2">Sgt1-like protein/ putative SGS domain protein</fullName>
    </submittedName>
</protein>
<dbReference type="GO" id="GO:0051087">
    <property type="term" value="F:protein-folding chaperone binding"/>
    <property type="evidence" value="ECO:0007669"/>
    <property type="project" value="InterPro"/>
</dbReference>
<evidence type="ECO:0000313" key="3">
    <source>
        <dbReference type="Proteomes" id="UP000070089"/>
    </source>
</evidence>
<reference evidence="2 3" key="1">
    <citation type="journal article" date="2015" name="Mol. Biochem. Parasitol.">
        <title>Identification of polymorphic genes for use in assemblage B genotyping assays through comparative genomics of multiple assemblage B Giardia duodenalis isolates.</title>
        <authorList>
            <person name="Wielinga C."/>
            <person name="Thompson R.C."/>
            <person name="Monis P."/>
            <person name="Ryan U."/>
        </authorList>
    </citation>
    <scope>NUCLEOTIDE SEQUENCE [LARGE SCALE GENOMIC DNA]</scope>
    <source>
        <strain evidence="2 3">BAH15c1</strain>
    </source>
</reference>
<dbReference type="InterPro" id="IPR008978">
    <property type="entry name" value="HSP20-like_chaperone"/>
</dbReference>
<dbReference type="InterPro" id="IPR007699">
    <property type="entry name" value="SGS_dom"/>
</dbReference>
<name>A0A132NSW1_GIAIN</name>
<dbReference type="PROSITE" id="PS51048">
    <property type="entry name" value="SGS"/>
    <property type="match status" value="1"/>
</dbReference>
<sequence>MSNTDFRYGWYLVGKKLFIDVYTSGLTSEEISATVDEVDACKLTITVKGKKHLLDLCGAVSDPCINIRPSKAEIALQVSSKVAFTHLLKSEEVAAKRHDKAEKYRSMDVAGEDDAPSDLMAVIRNIYQNGSDETKRAMLKSYQESCGTVLSTNWAEVGAGPVAPQLPE</sequence>
<dbReference type="PANTHER" id="PTHR45862">
    <property type="entry name" value="PROTEIN SGT1 HOMOLOG"/>
    <property type="match status" value="1"/>
</dbReference>
<feature type="domain" description="SGS" evidence="1">
    <location>
        <begin position="87"/>
        <end position="168"/>
    </location>
</feature>
<dbReference type="InterPro" id="IPR044563">
    <property type="entry name" value="Sgt1-like"/>
</dbReference>
<accession>A0A132NSW1</accession>